<protein>
    <recommendedName>
        <fullName evidence="6 7">6-phosphogluconolactonase</fullName>
        <shortName evidence="7">6PGL</shortName>
        <ecNumber evidence="5 7">3.1.1.31</ecNumber>
    </recommendedName>
</protein>
<dbReference type="Proteomes" id="UP000641514">
    <property type="component" value="Unassembled WGS sequence"/>
</dbReference>
<evidence type="ECO:0000313" key="10">
    <source>
        <dbReference type="Proteomes" id="UP000641514"/>
    </source>
</evidence>
<evidence type="ECO:0000256" key="7">
    <source>
        <dbReference type="RuleBase" id="RU365095"/>
    </source>
</evidence>
<dbReference type="AlphaFoldDB" id="A0A916U3I7"/>
<dbReference type="GO" id="GO:0005975">
    <property type="term" value="P:carbohydrate metabolic process"/>
    <property type="evidence" value="ECO:0007669"/>
    <property type="project" value="UniProtKB-UniRule"/>
</dbReference>
<accession>A0A916U3I7</accession>
<reference evidence="9" key="1">
    <citation type="journal article" date="2014" name="Int. J. Syst. Evol. Microbiol.">
        <title>Complete genome sequence of Corynebacterium casei LMG S-19264T (=DSM 44701T), isolated from a smear-ripened cheese.</title>
        <authorList>
            <consortium name="US DOE Joint Genome Institute (JGI-PGF)"/>
            <person name="Walter F."/>
            <person name="Albersmeier A."/>
            <person name="Kalinowski J."/>
            <person name="Ruckert C."/>
        </authorList>
    </citation>
    <scope>NUCLEOTIDE SEQUENCE</scope>
    <source>
        <strain evidence="9">CGMCC 1.15478</strain>
    </source>
</reference>
<dbReference type="CDD" id="cd01400">
    <property type="entry name" value="6PGL"/>
    <property type="match status" value="1"/>
</dbReference>
<feature type="domain" description="Glucosamine/galactosamine-6-phosphate isomerase" evidence="8">
    <location>
        <begin position="10"/>
        <end position="236"/>
    </location>
</feature>
<dbReference type="RefSeq" id="WP_188671073.1">
    <property type="nucleotide sequence ID" value="NZ_BMJH01000001.1"/>
</dbReference>
<evidence type="ECO:0000256" key="2">
    <source>
        <dbReference type="ARBA" id="ARBA00002681"/>
    </source>
</evidence>
<organism evidence="9 10">
    <name type="scientific">Hoyosella rhizosphaerae</name>
    <dbReference type="NCBI Taxonomy" id="1755582"/>
    <lineage>
        <taxon>Bacteria</taxon>
        <taxon>Bacillati</taxon>
        <taxon>Actinomycetota</taxon>
        <taxon>Actinomycetes</taxon>
        <taxon>Mycobacteriales</taxon>
        <taxon>Hoyosellaceae</taxon>
        <taxon>Hoyosella</taxon>
    </lineage>
</organism>
<dbReference type="InterPro" id="IPR037171">
    <property type="entry name" value="NagB/RpiA_transferase-like"/>
</dbReference>
<evidence type="ECO:0000256" key="6">
    <source>
        <dbReference type="ARBA" id="ARBA00020337"/>
    </source>
</evidence>
<proteinExistence type="inferred from homology"/>
<evidence type="ECO:0000256" key="3">
    <source>
        <dbReference type="ARBA" id="ARBA00004961"/>
    </source>
</evidence>
<dbReference type="PANTHER" id="PTHR11054">
    <property type="entry name" value="6-PHOSPHOGLUCONOLACTONASE"/>
    <property type="match status" value="1"/>
</dbReference>
<dbReference type="PANTHER" id="PTHR11054:SF0">
    <property type="entry name" value="6-PHOSPHOGLUCONOLACTONASE"/>
    <property type="match status" value="1"/>
</dbReference>
<dbReference type="GO" id="GO:0006098">
    <property type="term" value="P:pentose-phosphate shunt"/>
    <property type="evidence" value="ECO:0007669"/>
    <property type="project" value="InterPro"/>
</dbReference>
<evidence type="ECO:0000259" key="8">
    <source>
        <dbReference type="Pfam" id="PF01182"/>
    </source>
</evidence>
<gene>
    <name evidence="7 9" type="primary">pgl</name>
    <name evidence="9" type="ORF">GCM10011410_09220</name>
</gene>
<dbReference type="Gene3D" id="3.40.50.1360">
    <property type="match status" value="1"/>
</dbReference>
<comment type="pathway">
    <text evidence="3 7">Carbohydrate degradation; pentose phosphate pathway; D-ribulose 5-phosphate from D-glucose 6-phosphate (oxidative stage): step 2/3.</text>
</comment>
<dbReference type="Pfam" id="PF01182">
    <property type="entry name" value="Glucosamine_iso"/>
    <property type="match status" value="1"/>
</dbReference>
<evidence type="ECO:0000256" key="5">
    <source>
        <dbReference type="ARBA" id="ARBA00013198"/>
    </source>
</evidence>
<comment type="function">
    <text evidence="2 7">Hydrolysis of 6-phosphogluconolactone to 6-phosphogluconate.</text>
</comment>
<dbReference type="InterPro" id="IPR006148">
    <property type="entry name" value="Glc/Gal-6P_isomerase"/>
</dbReference>
<dbReference type="EC" id="3.1.1.31" evidence="5 7"/>
<dbReference type="NCBIfam" id="TIGR01198">
    <property type="entry name" value="pgl"/>
    <property type="match status" value="1"/>
</dbReference>
<dbReference type="InterPro" id="IPR005900">
    <property type="entry name" value="6-phosphogluconolactonase_DevB"/>
</dbReference>
<keyword evidence="10" id="KW-1185">Reference proteome</keyword>
<comment type="similarity">
    <text evidence="4 7">Belongs to the glucosamine/galactosamine-6-phosphate isomerase family. 6-phosphogluconolactonase subfamily.</text>
</comment>
<comment type="caution">
    <text evidence="9">The sequence shown here is derived from an EMBL/GenBank/DDBJ whole genome shotgun (WGS) entry which is preliminary data.</text>
</comment>
<dbReference type="InterPro" id="IPR039104">
    <property type="entry name" value="6PGL"/>
</dbReference>
<keyword evidence="7" id="KW-0378">Hydrolase</keyword>
<reference evidence="9" key="2">
    <citation type="submission" date="2020-09" db="EMBL/GenBank/DDBJ databases">
        <authorList>
            <person name="Sun Q."/>
            <person name="Zhou Y."/>
        </authorList>
    </citation>
    <scope>NUCLEOTIDE SEQUENCE</scope>
    <source>
        <strain evidence="9">CGMCC 1.15478</strain>
    </source>
</reference>
<dbReference type="SUPFAM" id="SSF100950">
    <property type="entry name" value="NagB/RpiA/CoA transferase-like"/>
    <property type="match status" value="1"/>
</dbReference>
<name>A0A916U3I7_9ACTN</name>
<comment type="catalytic activity">
    <reaction evidence="1 7">
        <text>6-phospho-D-glucono-1,5-lactone + H2O = 6-phospho-D-gluconate + H(+)</text>
        <dbReference type="Rhea" id="RHEA:12556"/>
        <dbReference type="ChEBI" id="CHEBI:15377"/>
        <dbReference type="ChEBI" id="CHEBI:15378"/>
        <dbReference type="ChEBI" id="CHEBI:57955"/>
        <dbReference type="ChEBI" id="CHEBI:58759"/>
        <dbReference type="EC" id="3.1.1.31"/>
    </reaction>
</comment>
<evidence type="ECO:0000313" key="9">
    <source>
        <dbReference type="EMBL" id="GGC58962.1"/>
    </source>
</evidence>
<evidence type="ECO:0000256" key="1">
    <source>
        <dbReference type="ARBA" id="ARBA00000832"/>
    </source>
</evidence>
<dbReference type="GO" id="GO:0017057">
    <property type="term" value="F:6-phosphogluconolactonase activity"/>
    <property type="evidence" value="ECO:0007669"/>
    <property type="project" value="UniProtKB-UniRule"/>
</dbReference>
<sequence>MSSPEILLHPDQDSLASAVAAALVNAIEEAQRRHGSAGIVLTGGTVGIEALRHLRRREADVDWSRVHIFWGDERFLPTNHPDRNEVQATDALLSHVPIDPANVHRMPADEGEYQNNPHAAAQAYADTLSALADSPGGLPRFDVHLLGMGPDGHINSLFPHTPATLVRDAYVVAVTDSPKPPPQRITLTFPAVQHSGEVWVLVAGESKADAVAAAIGGAEPPDIPAAGARGSDRTAWFLDTAAAGALQ</sequence>
<evidence type="ECO:0000256" key="4">
    <source>
        <dbReference type="ARBA" id="ARBA00010662"/>
    </source>
</evidence>
<dbReference type="EMBL" id="BMJH01000001">
    <property type="protein sequence ID" value="GGC58962.1"/>
    <property type="molecule type" value="Genomic_DNA"/>
</dbReference>